<evidence type="ECO:0000256" key="4">
    <source>
        <dbReference type="SAM" id="Phobius"/>
    </source>
</evidence>
<feature type="region of interest" description="Disordered" evidence="3">
    <location>
        <begin position="604"/>
        <end position="628"/>
    </location>
</feature>
<feature type="chain" id="PRO_5020880452" evidence="5">
    <location>
        <begin position="30"/>
        <end position="937"/>
    </location>
</feature>
<protein>
    <submittedName>
        <fullName evidence="7">NleD-like pathogen effector protein (Putative zinc metallopeptidase)</fullName>
    </submittedName>
</protein>
<feature type="domain" description="VWFD" evidence="6">
    <location>
        <begin position="458"/>
        <end position="649"/>
    </location>
</feature>
<keyword evidence="1" id="KW-1015">Disulfide bond</keyword>
<keyword evidence="4" id="KW-0812">Transmembrane</keyword>
<evidence type="ECO:0000313" key="7">
    <source>
        <dbReference type="EMBL" id="RZS34250.1"/>
    </source>
</evidence>
<dbReference type="SMART" id="SM00216">
    <property type="entry name" value="VWD"/>
    <property type="match status" value="1"/>
</dbReference>
<sequence length="937" mass="100030">MRGNRIAGRIAAATIGLIITLGWPAAAQAQTQAQSTAPGLSGTASKDTYQDGEPLALNFTVTNNGPAPCKISSLADGVLSITAMSVDGKPVQPSLGYVAYTDSLTSQLTGALRTVAPKGTQALAVRPSNDATLQSVSLSPTGENIAARWPMAQHGKYAVSAAYLYPPSLAAPDVCRGVSVPATVSFTVGAARGDTTTSFPLLAVIIGAAVLLLLIVLIVWLSRRKSRNKAALIAVIATAMVAGQMVLMVVSPAPADARIVIHPEPFPGSVKDPMFTGQVQGCIRSFKAEDGSGDPSGIIPWLESLPQQIDIWKYDGQRSETVGESAADAQNGKGTNSGVAWNPYESAPYLGGVAPQDCSELYHELFHAYQNARGQSRAGSCTAKDGKEVPLSELDATNAENAYRRYRGLPERQGYGTTPFSAVPDKCQPSKPKPPTKPKPNHSDEDPNTDTACADTANCGGSNGDPHLTTFDRHHYDMQAAGEFVAAKSANGDLEIQVRQMPYPGSSDVSLNRAVAMNVAGDRIGIYQDGDQPRLHVNGKPATVNGVQPLPRGGRIAHVTGDGRDAYLMTWPDGSRVWTGAIGGWGLRMDTELAPARKGAVQGLLGDFDGKPENDLRPRNGQPLPEKPSYDQLYKEFAKSWRVTPAESLFEYEPNQDTRTFTIEDFPAREIKAESLPARAAAESICRSMNVTEQPFLDNCVVDVALTGHADFAATAADEQAVVKPVDTPSPDKPIAHGTGVVLRDGNVVADALHSADEAHEYKIETGPATVIRLANLADEYVRIDLLGPAVPDDSPGFTITSNWQYRVLPNTTYTLKVHRDNGKAGGYGFRVVAAKERTHQVSVGDTIKGTIDVPGRLDRYAFTATTDSQLELENGTGCKLTVVLVEDKPAVRAYTPYGVCYGIPMGRLETGKRYQVVVWSDTWKAGETYSFRISAN</sequence>
<dbReference type="InterPro" id="IPR050780">
    <property type="entry name" value="Mucin_vWF_Thrombospondin_sf"/>
</dbReference>
<keyword evidence="2" id="KW-0325">Glycoprotein</keyword>
<keyword evidence="4" id="KW-0472">Membrane</keyword>
<evidence type="ECO:0000256" key="3">
    <source>
        <dbReference type="SAM" id="MobiDB-lite"/>
    </source>
</evidence>
<feature type="transmembrane region" description="Helical" evidence="4">
    <location>
        <begin position="230"/>
        <end position="250"/>
    </location>
</feature>
<dbReference type="RefSeq" id="WP_165401482.1">
    <property type="nucleotide sequence ID" value="NZ_SGWQ01000009.1"/>
</dbReference>
<comment type="caution">
    <text evidence="7">The sequence shown here is derived from an EMBL/GenBank/DDBJ whole genome shotgun (WGS) entry which is preliminary data.</text>
</comment>
<organism evidence="7 8">
    <name type="scientific">Herbihabitans rhizosphaerae</name>
    <dbReference type="NCBI Taxonomy" id="1872711"/>
    <lineage>
        <taxon>Bacteria</taxon>
        <taxon>Bacillati</taxon>
        <taxon>Actinomycetota</taxon>
        <taxon>Actinomycetes</taxon>
        <taxon>Pseudonocardiales</taxon>
        <taxon>Pseudonocardiaceae</taxon>
        <taxon>Herbihabitans</taxon>
    </lineage>
</organism>
<dbReference type="PANTHER" id="PTHR11339">
    <property type="entry name" value="EXTRACELLULAR MATRIX GLYCOPROTEIN RELATED"/>
    <property type="match status" value="1"/>
</dbReference>
<dbReference type="EMBL" id="SGWQ01000009">
    <property type="protein sequence ID" value="RZS34250.1"/>
    <property type="molecule type" value="Genomic_DNA"/>
</dbReference>
<dbReference type="Pfam" id="PF14891">
    <property type="entry name" value="Peptidase_M91"/>
    <property type="match status" value="1"/>
</dbReference>
<name>A0A4Q7KH79_9PSEU</name>
<feature type="signal peptide" evidence="5">
    <location>
        <begin position="1"/>
        <end position="29"/>
    </location>
</feature>
<feature type="region of interest" description="Disordered" evidence="3">
    <location>
        <begin position="410"/>
        <end position="458"/>
    </location>
</feature>
<accession>A0A4Q7KH79</accession>
<proteinExistence type="predicted"/>
<dbReference type="InterPro" id="IPR001846">
    <property type="entry name" value="VWF_type-D"/>
</dbReference>
<dbReference type="Pfam" id="PF00094">
    <property type="entry name" value="VWD"/>
    <property type="match status" value="1"/>
</dbReference>
<reference evidence="7 8" key="1">
    <citation type="submission" date="2019-02" db="EMBL/GenBank/DDBJ databases">
        <title>Genomic Encyclopedia of Type Strains, Phase IV (KMG-IV): sequencing the most valuable type-strain genomes for metagenomic binning, comparative biology and taxonomic classification.</title>
        <authorList>
            <person name="Goeker M."/>
        </authorList>
    </citation>
    <scope>NUCLEOTIDE SEQUENCE [LARGE SCALE GENOMIC DNA]</scope>
    <source>
        <strain evidence="7 8">DSM 101727</strain>
    </source>
</reference>
<gene>
    <name evidence="7" type="ORF">EV193_10937</name>
</gene>
<evidence type="ECO:0000256" key="1">
    <source>
        <dbReference type="ARBA" id="ARBA00023157"/>
    </source>
</evidence>
<dbReference type="Proteomes" id="UP000294257">
    <property type="component" value="Unassembled WGS sequence"/>
</dbReference>
<dbReference type="PROSITE" id="PS51233">
    <property type="entry name" value="VWFD"/>
    <property type="match status" value="1"/>
</dbReference>
<dbReference type="InterPro" id="IPR028208">
    <property type="entry name" value="Effector_pro_NleD-like"/>
</dbReference>
<evidence type="ECO:0000256" key="2">
    <source>
        <dbReference type="ARBA" id="ARBA00023180"/>
    </source>
</evidence>
<keyword evidence="8" id="KW-1185">Reference proteome</keyword>
<keyword evidence="4" id="KW-1133">Transmembrane helix</keyword>
<feature type="transmembrane region" description="Helical" evidence="4">
    <location>
        <begin position="199"/>
        <end position="221"/>
    </location>
</feature>
<dbReference type="AlphaFoldDB" id="A0A4Q7KH79"/>
<evidence type="ECO:0000259" key="6">
    <source>
        <dbReference type="PROSITE" id="PS51233"/>
    </source>
</evidence>
<feature type="compositionally biased region" description="Basic and acidic residues" evidence="3">
    <location>
        <begin position="608"/>
        <end position="618"/>
    </location>
</feature>
<evidence type="ECO:0000256" key="5">
    <source>
        <dbReference type="SAM" id="SignalP"/>
    </source>
</evidence>
<keyword evidence="5" id="KW-0732">Signal</keyword>
<evidence type="ECO:0000313" key="8">
    <source>
        <dbReference type="Proteomes" id="UP000294257"/>
    </source>
</evidence>